<evidence type="ECO:0008006" key="3">
    <source>
        <dbReference type="Google" id="ProtNLM"/>
    </source>
</evidence>
<dbReference type="Proteomes" id="UP000319296">
    <property type="component" value="Unassembled WGS sequence"/>
</dbReference>
<gene>
    <name evidence="1" type="ORF">EVG15_07755</name>
</gene>
<organism evidence="1 2">
    <name type="scientific">Candidatus Acididesulfobacter diazotrophicus</name>
    <dbReference type="NCBI Taxonomy" id="2597226"/>
    <lineage>
        <taxon>Bacteria</taxon>
        <taxon>Deltaproteobacteria</taxon>
        <taxon>Candidatus Acidulodesulfobacterales</taxon>
        <taxon>Candidatus Acididesulfobacter</taxon>
    </lineage>
</organism>
<dbReference type="EMBL" id="SGBB01000014">
    <property type="protein sequence ID" value="RZD18123.1"/>
    <property type="molecule type" value="Genomic_DNA"/>
</dbReference>
<sequence length="331" mass="38865">MKNKIFKDNYYKFLSSLLLLYFYLFLLVSLVVCIYCKIADAQPYSNLAKYSFKNRLYIHRLPIKSNIIYKLNTALGYVSIITLPCIPLNVAIGSASDFSEQIVGRQIFIKPITYNNKINTNLEILTKYGLINILLKITKPKYVTYNLNLTQRINNVFILNYIKAKINKEKKILNQKYDKKFNLLKKERLTIKKQKKEIMNLVLAVNRIKINKKIRKKGLVLTIISLSRIGKLFYLQYQITNTTNSSFFIRNIYLYLETGEDLFNGYNPAGIREINIINSMPHNKRYMPYKIIRNVIIFKRNKLKQGNNIKFSVHILIHGKLIKLNISNILK</sequence>
<reference evidence="1 2" key="1">
    <citation type="journal article" date="2019" name="ISME J.">
        <title>Insights into ecological role of a new deltaproteobacterial order Candidatus Acidulodesulfobacterales by metagenomics and metatranscriptomics.</title>
        <authorList>
            <person name="Tan S."/>
            <person name="Liu J."/>
            <person name="Fang Y."/>
            <person name="Hedlund B.P."/>
            <person name="Lian Z.H."/>
            <person name="Huang L.Y."/>
            <person name="Li J.T."/>
            <person name="Huang L.N."/>
            <person name="Li W.J."/>
            <person name="Jiang H.C."/>
            <person name="Dong H.L."/>
            <person name="Shu W.S."/>
        </authorList>
    </citation>
    <scope>NUCLEOTIDE SEQUENCE [LARGE SCALE GENOMIC DNA]</scope>
    <source>
        <strain evidence="1">AP1</strain>
    </source>
</reference>
<comment type="caution">
    <text evidence="1">The sequence shown here is derived from an EMBL/GenBank/DDBJ whole genome shotgun (WGS) entry which is preliminary data.</text>
</comment>
<proteinExistence type="predicted"/>
<accession>A0A519BLJ3</accession>
<evidence type="ECO:0000313" key="2">
    <source>
        <dbReference type="Proteomes" id="UP000319296"/>
    </source>
</evidence>
<dbReference type="AlphaFoldDB" id="A0A519BLJ3"/>
<protein>
    <recommendedName>
        <fullName evidence="3">DUF4138 domain-containing protein</fullName>
    </recommendedName>
</protein>
<evidence type="ECO:0000313" key="1">
    <source>
        <dbReference type="EMBL" id="RZD18123.1"/>
    </source>
</evidence>
<name>A0A519BLJ3_9DELT</name>